<dbReference type="EMBL" id="UGHR01000003">
    <property type="protein sequence ID" value="STR44602.1"/>
    <property type="molecule type" value="Genomic_DNA"/>
</dbReference>
<proteinExistence type="predicted"/>
<evidence type="ECO:0000256" key="1">
    <source>
        <dbReference type="SAM" id="SignalP"/>
    </source>
</evidence>
<accession>A0A377SRE3</accession>
<organism evidence="3 5">
    <name type="scientific">Iodobacter fluviatilis</name>
    <dbReference type="NCBI Taxonomy" id="537"/>
    <lineage>
        <taxon>Bacteria</taxon>
        <taxon>Pseudomonadati</taxon>
        <taxon>Pseudomonadota</taxon>
        <taxon>Betaproteobacteria</taxon>
        <taxon>Neisseriales</taxon>
        <taxon>Chitinibacteraceae</taxon>
        <taxon>Iodobacter</taxon>
    </lineage>
</organism>
<dbReference type="Pfam" id="PF07589">
    <property type="entry name" value="PEP-CTERM"/>
    <property type="match status" value="1"/>
</dbReference>
<feature type="signal peptide" evidence="1">
    <location>
        <begin position="1"/>
        <end position="22"/>
    </location>
</feature>
<evidence type="ECO:0000313" key="4">
    <source>
        <dbReference type="EMBL" id="TCU86191.1"/>
    </source>
</evidence>
<evidence type="ECO:0000259" key="2">
    <source>
        <dbReference type="Pfam" id="PF07589"/>
    </source>
</evidence>
<sequence length="196" mass="20986">MKNTLKLALAGLFLACSSLASAAAYHVSLDTSSIDGQDGYIAFGLNGLSDSPWVSALLSQYRGSSLGLIDAENTFNVQGDLNTSLKFDNRSLNQFTQGLIFGKQLQFDVELTDSRDEFGSGTSFTFAVLDKNYAGILGNDPYGIVAQADFIPGAALDFKANTHLATITPVPEPETYALMGLGVLALALRRKRIYTV</sequence>
<evidence type="ECO:0000313" key="5">
    <source>
        <dbReference type="Proteomes" id="UP000255108"/>
    </source>
</evidence>
<gene>
    <name evidence="4" type="ORF">EV682_10675</name>
    <name evidence="3" type="ORF">NCTC11159_03141</name>
</gene>
<dbReference type="NCBIfam" id="NF038129">
    <property type="entry name" value="PEP_NF038129"/>
    <property type="match status" value="1"/>
</dbReference>
<reference evidence="3 5" key="1">
    <citation type="submission" date="2018-06" db="EMBL/GenBank/DDBJ databases">
        <authorList>
            <consortium name="Pathogen Informatics"/>
            <person name="Doyle S."/>
        </authorList>
    </citation>
    <scope>NUCLEOTIDE SEQUENCE [LARGE SCALE GENOMIC DNA]</scope>
    <source>
        <strain evidence="3 5">NCTC11159</strain>
    </source>
</reference>
<dbReference type="NCBIfam" id="TIGR02595">
    <property type="entry name" value="PEP_CTERM"/>
    <property type="match status" value="1"/>
</dbReference>
<protein>
    <submittedName>
        <fullName evidence="3">PEP-CTERM motif</fullName>
    </submittedName>
    <submittedName>
        <fullName evidence="4">Secreted protein with PEP-CTERM sorting signal</fullName>
    </submittedName>
</protein>
<name>A0A377SRE3_9NEIS</name>
<reference evidence="4 6" key="2">
    <citation type="submission" date="2019-03" db="EMBL/GenBank/DDBJ databases">
        <title>Genomic Encyclopedia of Type Strains, Phase IV (KMG-IV): sequencing the most valuable type-strain genomes for metagenomic binning, comparative biology and taxonomic classification.</title>
        <authorList>
            <person name="Goeker M."/>
        </authorList>
    </citation>
    <scope>NUCLEOTIDE SEQUENCE [LARGE SCALE GENOMIC DNA]</scope>
    <source>
        <strain evidence="4 6">DSM 3764</strain>
    </source>
</reference>
<feature type="domain" description="Ice-binding protein C-terminal" evidence="2">
    <location>
        <begin position="169"/>
        <end position="191"/>
    </location>
</feature>
<feature type="chain" id="PRO_5016911749" evidence="1">
    <location>
        <begin position="23"/>
        <end position="196"/>
    </location>
</feature>
<dbReference type="Proteomes" id="UP000255108">
    <property type="component" value="Unassembled WGS sequence"/>
</dbReference>
<dbReference type="InterPro" id="IPR013424">
    <property type="entry name" value="Ice-binding_C"/>
</dbReference>
<keyword evidence="6" id="KW-1185">Reference proteome</keyword>
<evidence type="ECO:0000313" key="3">
    <source>
        <dbReference type="EMBL" id="STR44602.1"/>
    </source>
</evidence>
<dbReference type="EMBL" id="SMBT01000006">
    <property type="protein sequence ID" value="TCU86191.1"/>
    <property type="molecule type" value="Genomic_DNA"/>
</dbReference>
<dbReference type="Proteomes" id="UP000295794">
    <property type="component" value="Unassembled WGS sequence"/>
</dbReference>
<dbReference type="AlphaFoldDB" id="A0A377SRE3"/>
<keyword evidence="1" id="KW-0732">Signal</keyword>
<dbReference type="OrthoDB" id="8591582at2"/>
<dbReference type="RefSeq" id="WP_115228389.1">
    <property type="nucleotide sequence ID" value="NZ_CAWOLO010000006.1"/>
</dbReference>
<evidence type="ECO:0000313" key="6">
    <source>
        <dbReference type="Proteomes" id="UP000295794"/>
    </source>
</evidence>